<dbReference type="InterPro" id="IPR036188">
    <property type="entry name" value="FAD/NAD-bd_sf"/>
</dbReference>
<dbReference type="OMA" id="AHMSGSC"/>
<dbReference type="PROSITE" id="PS00624">
    <property type="entry name" value="GMC_OXRED_2"/>
    <property type="match status" value="1"/>
</dbReference>
<feature type="active site" description="Proton acceptor" evidence="2">
    <location>
        <position position="603"/>
    </location>
</feature>
<gene>
    <name evidence="8" type="ORF">JI435_064980</name>
</gene>
<dbReference type="Pfam" id="PF00732">
    <property type="entry name" value="GMC_oxred_N"/>
    <property type="match status" value="1"/>
</dbReference>
<dbReference type="PROSITE" id="PS00623">
    <property type="entry name" value="GMC_OXRED_1"/>
    <property type="match status" value="1"/>
</dbReference>
<evidence type="ECO:0000256" key="5">
    <source>
        <dbReference type="SAM" id="SignalP"/>
    </source>
</evidence>
<dbReference type="OrthoDB" id="269227at2759"/>
<keyword evidence="5" id="KW-0732">Signal</keyword>
<accession>A0A7U2I292</accession>
<dbReference type="RefSeq" id="XP_001796868.1">
    <property type="nucleotide sequence ID" value="XM_001796816.1"/>
</dbReference>
<proteinExistence type="inferred from homology"/>
<organism evidence="8 9">
    <name type="scientific">Phaeosphaeria nodorum (strain SN15 / ATCC MYA-4574 / FGSC 10173)</name>
    <name type="common">Glume blotch fungus</name>
    <name type="synonym">Parastagonospora nodorum</name>
    <dbReference type="NCBI Taxonomy" id="321614"/>
    <lineage>
        <taxon>Eukaryota</taxon>
        <taxon>Fungi</taxon>
        <taxon>Dikarya</taxon>
        <taxon>Ascomycota</taxon>
        <taxon>Pezizomycotina</taxon>
        <taxon>Dothideomycetes</taxon>
        <taxon>Pleosporomycetidae</taxon>
        <taxon>Pleosporales</taxon>
        <taxon>Pleosporineae</taxon>
        <taxon>Phaeosphaeriaceae</taxon>
        <taxon>Parastagonospora</taxon>
    </lineage>
</organism>
<keyword evidence="9" id="KW-1185">Reference proteome</keyword>
<dbReference type="GO" id="GO:0050660">
    <property type="term" value="F:flavin adenine dinucleotide binding"/>
    <property type="evidence" value="ECO:0007669"/>
    <property type="project" value="InterPro"/>
</dbReference>
<evidence type="ECO:0000256" key="3">
    <source>
        <dbReference type="PIRSR" id="PIRSR000137-2"/>
    </source>
</evidence>
<dbReference type="PIRSF" id="PIRSF000137">
    <property type="entry name" value="Alcohol_oxidase"/>
    <property type="match status" value="1"/>
</dbReference>
<evidence type="ECO:0000256" key="1">
    <source>
        <dbReference type="ARBA" id="ARBA00010790"/>
    </source>
</evidence>
<dbReference type="SUPFAM" id="SSF54373">
    <property type="entry name" value="FAD-linked reductases, C-terminal domain"/>
    <property type="match status" value="1"/>
</dbReference>
<feature type="signal peptide" evidence="5">
    <location>
        <begin position="1"/>
        <end position="21"/>
    </location>
</feature>
<dbReference type="AlphaFoldDB" id="A0A7U2I292"/>
<dbReference type="PANTHER" id="PTHR11552:SF115">
    <property type="entry name" value="DEHYDROGENASE XPTC-RELATED"/>
    <property type="match status" value="1"/>
</dbReference>
<feature type="chain" id="PRO_5034647044" description="Glucose-methanol-choline oxidoreductase N-terminal domain-containing protein" evidence="5">
    <location>
        <begin position="22"/>
        <end position="637"/>
    </location>
</feature>
<feature type="domain" description="Glucose-methanol-choline oxidoreductase N-terminal" evidence="7">
    <location>
        <begin position="308"/>
        <end position="322"/>
    </location>
</feature>
<dbReference type="VEuPathDB" id="FungiDB:JI435_064980"/>
<name>A0A7U2I292_PHANO</name>
<evidence type="ECO:0000256" key="2">
    <source>
        <dbReference type="PIRSR" id="PIRSR000137-1"/>
    </source>
</evidence>
<dbReference type="Pfam" id="PF05199">
    <property type="entry name" value="GMC_oxred_C"/>
    <property type="match status" value="1"/>
</dbReference>
<feature type="active site" description="Proton donor" evidence="2">
    <location>
        <position position="560"/>
    </location>
</feature>
<keyword evidence="3 4" id="KW-0274">FAD</keyword>
<dbReference type="InterPro" id="IPR007867">
    <property type="entry name" value="GMC_OxRtase_C"/>
</dbReference>
<sequence length="637" mass="69074">MGSLVQAIFFFNSFLPNTWFAAEPQSNYGEQSLNGKTFDYVIVGGGLTGLVVANRLSEDKDRTVLVLENGGISDDISTQVPSFANSINSRLMYDITSAPDANTGGKTYPVYVGNVVGGGSVVNGMAFDRASAADYDAWEQLGNIGWNWNSLLTYFKKSTTFTPPSQAHAQEFGITYDASYYGTNGPVHASFPNFEYDDTKNIWAAYKAENIALPKEHAAGLAVGAFWTPTALQPDTQTRSSAKNAYYDPAKSRSNLVLATGKKVNEVLFDQGLFSMISPKATGVQYVSKADGSVGKVYAKREVILAAGSVFTPQLLQLSGIGPRDVLQAAGIKVKRDLSSVGANMQDHPNANVMFDLKNLAKVNIFSGQDPASNQSAWNDYKSKKNGPLTQAHGSSLAFLSLNSITDKASQIVQTIKAQNILSVLPGIYSKDQNLLRGILKQRDIIANLHASLKSAVGEIPMTPFGLAISALQRPLSRGSINIDPKNKYGNPIVQFNTFSNPVDRQIIVEMVRWTRRHWAKKELAMYSPIEISPGAQFQTDDDIIDALIQQNGLSASFAHMSGTCSMMPELLGGCVGSDLKVYGTQQLSVVDASIIPLVPATHLQATMYAVAEKAADIIKARNAVGDLFPTFRFWRR</sequence>
<dbReference type="PANTHER" id="PTHR11552">
    <property type="entry name" value="GLUCOSE-METHANOL-CHOLINE GMC OXIDOREDUCTASE"/>
    <property type="match status" value="1"/>
</dbReference>
<dbReference type="SUPFAM" id="SSF51905">
    <property type="entry name" value="FAD/NAD(P)-binding domain"/>
    <property type="match status" value="1"/>
</dbReference>
<comment type="cofactor">
    <cofactor evidence="3">
        <name>FAD</name>
        <dbReference type="ChEBI" id="CHEBI:57692"/>
    </cofactor>
</comment>
<evidence type="ECO:0000313" key="9">
    <source>
        <dbReference type="Proteomes" id="UP000663193"/>
    </source>
</evidence>
<dbReference type="KEGG" id="pno:SNOG_06498"/>
<dbReference type="Proteomes" id="UP000663193">
    <property type="component" value="Chromosome 9"/>
</dbReference>
<dbReference type="Gene3D" id="3.30.560.10">
    <property type="entry name" value="Glucose Oxidase, domain 3"/>
    <property type="match status" value="1"/>
</dbReference>
<feature type="binding site" evidence="3">
    <location>
        <position position="115"/>
    </location>
    <ligand>
        <name>FAD</name>
        <dbReference type="ChEBI" id="CHEBI:57692"/>
    </ligand>
</feature>
<reference evidence="9" key="1">
    <citation type="journal article" date="2021" name="BMC Genomics">
        <title>Chromosome-level genome assembly and manually-curated proteome of model necrotroph Parastagonospora nodorum Sn15 reveals a genome-wide trove of candidate effector homologs, and redundancy of virulence-related functions within an accessory chromosome.</title>
        <authorList>
            <person name="Bertazzoni S."/>
            <person name="Jones D.A.B."/>
            <person name="Phan H.T."/>
            <person name="Tan K.-C."/>
            <person name="Hane J.K."/>
        </authorList>
    </citation>
    <scope>NUCLEOTIDE SEQUENCE [LARGE SCALE GENOMIC DNA]</scope>
    <source>
        <strain evidence="9">SN15 / ATCC MYA-4574 / FGSC 10173)</strain>
    </source>
</reference>
<dbReference type="InterPro" id="IPR012132">
    <property type="entry name" value="GMC_OxRdtase"/>
</dbReference>
<evidence type="ECO:0000313" key="8">
    <source>
        <dbReference type="EMBL" id="QRC99164.1"/>
    </source>
</evidence>
<dbReference type="InterPro" id="IPR000172">
    <property type="entry name" value="GMC_OxRdtase_N"/>
</dbReference>
<feature type="binding site" evidence="3">
    <location>
        <position position="264"/>
    </location>
    <ligand>
        <name>FAD</name>
        <dbReference type="ChEBI" id="CHEBI:57692"/>
    </ligand>
</feature>
<dbReference type="GO" id="GO:0016614">
    <property type="term" value="F:oxidoreductase activity, acting on CH-OH group of donors"/>
    <property type="evidence" value="ECO:0007669"/>
    <property type="project" value="InterPro"/>
</dbReference>
<feature type="domain" description="Glucose-methanol-choline oxidoreductase N-terminal" evidence="6">
    <location>
        <begin position="113"/>
        <end position="136"/>
    </location>
</feature>
<dbReference type="Gene3D" id="3.50.50.60">
    <property type="entry name" value="FAD/NAD(P)-binding domain"/>
    <property type="match status" value="1"/>
</dbReference>
<protein>
    <recommendedName>
        <fullName evidence="6 7">Glucose-methanol-choline oxidoreductase N-terminal domain-containing protein</fullName>
    </recommendedName>
</protein>
<keyword evidence="4" id="KW-0285">Flavoprotein</keyword>
<dbReference type="EMBL" id="CP069031">
    <property type="protein sequence ID" value="QRC99164.1"/>
    <property type="molecule type" value="Genomic_DNA"/>
</dbReference>
<evidence type="ECO:0000259" key="7">
    <source>
        <dbReference type="PROSITE" id="PS00624"/>
    </source>
</evidence>
<comment type="similarity">
    <text evidence="1 4">Belongs to the GMC oxidoreductase family.</text>
</comment>
<evidence type="ECO:0000256" key="4">
    <source>
        <dbReference type="RuleBase" id="RU003968"/>
    </source>
</evidence>
<evidence type="ECO:0000259" key="6">
    <source>
        <dbReference type="PROSITE" id="PS00623"/>
    </source>
</evidence>